<keyword evidence="1 4" id="KW-0349">Heme</keyword>
<dbReference type="InterPro" id="IPR014353">
    <property type="entry name" value="Membr-bd_ADH_cyt_c"/>
</dbReference>
<dbReference type="EMBL" id="JAUHHC010000003">
    <property type="protein sequence ID" value="MDN3921194.1"/>
    <property type="molecule type" value="Genomic_DNA"/>
</dbReference>
<dbReference type="PANTHER" id="PTHR35008">
    <property type="entry name" value="BLL4482 PROTEIN-RELATED"/>
    <property type="match status" value="1"/>
</dbReference>
<evidence type="ECO:0000256" key="2">
    <source>
        <dbReference type="ARBA" id="ARBA00022723"/>
    </source>
</evidence>
<dbReference type="PROSITE" id="PS51007">
    <property type="entry name" value="CYTC"/>
    <property type="match status" value="3"/>
</dbReference>
<gene>
    <name evidence="6" type="ORF">QWJ38_12955</name>
</gene>
<evidence type="ECO:0000256" key="4">
    <source>
        <dbReference type="PROSITE-ProRule" id="PRU00433"/>
    </source>
</evidence>
<organism evidence="6 7">
    <name type="scientific">Roseateles violae</name>
    <dbReference type="NCBI Taxonomy" id="3058042"/>
    <lineage>
        <taxon>Bacteria</taxon>
        <taxon>Pseudomonadati</taxon>
        <taxon>Pseudomonadota</taxon>
        <taxon>Betaproteobacteria</taxon>
        <taxon>Burkholderiales</taxon>
        <taxon>Sphaerotilaceae</taxon>
        <taxon>Roseateles</taxon>
    </lineage>
</organism>
<feature type="domain" description="Cytochrome c" evidence="5">
    <location>
        <begin position="186"/>
        <end position="302"/>
    </location>
</feature>
<name>A0ABT8DX69_9BURK</name>
<feature type="domain" description="Cytochrome c" evidence="5">
    <location>
        <begin position="317"/>
        <end position="407"/>
    </location>
</feature>
<evidence type="ECO:0000256" key="3">
    <source>
        <dbReference type="ARBA" id="ARBA00023004"/>
    </source>
</evidence>
<evidence type="ECO:0000256" key="1">
    <source>
        <dbReference type="ARBA" id="ARBA00022617"/>
    </source>
</evidence>
<evidence type="ECO:0000313" key="6">
    <source>
        <dbReference type="EMBL" id="MDN3921194.1"/>
    </source>
</evidence>
<dbReference type="Proteomes" id="UP001228044">
    <property type="component" value="Unassembled WGS sequence"/>
</dbReference>
<evidence type="ECO:0000313" key="7">
    <source>
        <dbReference type="Proteomes" id="UP001228044"/>
    </source>
</evidence>
<evidence type="ECO:0000259" key="5">
    <source>
        <dbReference type="PROSITE" id="PS51007"/>
    </source>
</evidence>
<dbReference type="Gene3D" id="1.10.760.10">
    <property type="entry name" value="Cytochrome c-like domain"/>
    <property type="match status" value="3"/>
</dbReference>
<dbReference type="PIRSF" id="PIRSF000018">
    <property type="entry name" value="Mb_ADH_cyt_c"/>
    <property type="match status" value="1"/>
</dbReference>
<dbReference type="SUPFAM" id="SSF46626">
    <property type="entry name" value="Cytochrome c"/>
    <property type="match status" value="3"/>
</dbReference>
<keyword evidence="7" id="KW-1185">Reference proteome</keyword>
<protein>
    <submittedName>
        <fullName evidence="6">C-type cytochrome</fullName>
    </submittedName>
</protein>
<keyword evidence="3 4" id="KW-0408">Iron</keyword>
<dbReference type="PANTHER" id="PTHR35008:SF4">
    <property type="entry name" value="BLL4482 PROTEIN"/>
    <property type="match status" value="1"/>
</dbReference>
<proteinExistence type="predicted"/>
<dbReference type="RefSeq" id="WP_290359495.1">
    <property type="nucleotide sequence ID" value="NZ_JAUHHC010000003.1"/>
</dbReference>
<dbReference type="Pfam" id="PF00034">
    <property type="entry name" value="Cytochrom_C"/>
    <property type="match status" value="3"/>
</dbReference>
<reference evidence="6 7" key="1">
    <citation type="submission" date="2023-06" db="EMBL/GenBank/DDBJ databases">
        <title>Pelomonas sp. PFR6 16S ribosomal RNA gene Genome sequencing and assembly.</title>
        <authorList>
            <person name="Woo H."/>
        </authorList>
    </citation>
    <scope>NUCLEOTIDE SEQUENCE [LARGE SCALE GENOMIC DNA]</scope>
    <source>
        <strain evidence="6 7">PFR6</strain>
    </source>
</reference>
<accession>A0ABT8DX69</accession>
<comment type="caution">
    <text evidence="6">The sequence shown here is derived from an EMBL/GenBank/DDBJ whole genome shotgun (WGS) entry which is preliminary data.</text>
</comment>
<keyword evidence="2 4" id="KW-0479">Metal-binding</keyword>
<dbReference type="InterPro" id="IPR036909">
    <property type="entry name" value="Cyt_c-like_dom_sf"/>
</dbReference>
<dbReference type="InterPro" id="IPR051459">
    <property type="entry name" value="Cytochrome_c-type_DH"/>
</dbReference>
<feature type="domain" description="Cytochrome c" evidence="5">
    <location>
        <begin position="47"/>
        <end position="150"/>
    </location>
</feature>
<sequence>MSGRRTALRIALLLAALALGLAALVWRLNHLDEAPASTEGTAPPTPALLERGAYLARVGNCAGCHTARGGPPYAGGRAIATPFGAVFAPNLTPDAATGLGGWSRADFWAALHNGRGRDGRLLSPAFPYPNYALLSRADADALFAYLQSLTPVAQPNLPSQLRFPYNTQLSLAVWRALYFRPAVFEPDARRGAEWNRGAYLSQGLAHCSACHATRNGLGAGGTADFSGGLLAGSGWLAPSLHDPAEAGVMDWSPAALRQWLAHGSNAALASAQGPMAEVILGSTRHLNEADLAAMAQYLQALPRRPVERPEPAEPQPLLRELGRRLYGEHCAACHGQQGEGVAGAYPPLAGSRVVTMASPGNLLLIIQRGGFAPATAGHPRPFGMPPFAGVLDDRQLAALASYLRNSWGHQAGDVRLLDVVQLKSRRID</sequence>
<dbReference type="InterPro" id="IPR009056">
    <property type="entry name" value="Cyt_c-like_dom"/>
</dbReference>